<dbReference type="RefSeq" id="WP_184538316.1">
    <property type="nucleotide sequence ID" value="NZ_JACHJW010000001.1"/>
</dbReference>
<name>A0A7W7WSG6_9ACTN</name>
<dbReference type="Gene3D" id="1.10.357.10">
    <property type="entry name" value="Tetracycline Repressor, domain 2"/>
    <property type="match status" value="1"/>
</dbReference>
<protein>
    <submittedName>
        <fullName evidence="6">AcrR family transcriptional regulator</fullName>
    </submittedName>
</protein>
<sequence length="185" mass="20316">MNPDDPRARRTRSRLRAAVLELAADHDLTAVTMAEVARRASVNRATIYAHYRDQDELLTDAMEEAVAEVARAAGLCPLDAPDTRTPQPLVDLFAHVGRNATLYRRMLGAQGSARFATRLRDRLAEELGSRFRAGARPPGLDAVPVEVHANYLAGALVAVVAHWVAEPTRSSVEEIALATWRLLCR</sequence>
<evidence type="ECO:0000256" key="1">
    <source>
        <dbReference type="ARBA" id="ARBA00023015"/>
    </source>
</evidence>
<keyword evidence="2 4" id="KW-0238">DNA-binding</keyword>
<evidence type="ECO:0000256" key="2">
    <source>
        <dbReference type="ARBA" id="ARBA00023125"/>
    </source>
</evidence>
<comment type="caution">
    <text evidence="6">The sequence shown here is derived from an EMBL/GenBank/DDBJ whole genome shotgun (WGS) entry which is preliminary data.</text>
</comment>
<dbReference type="Pfam" id="PF00440">
    <property type="entry name" value="TetR_N"/>
    <property type="match status" value="1"/>
</dbReference>
<dbReference type="GO" id="GO:0000976">
    <property type="term" value="F:transcription cis-regulatory region binding"/>
    <property type="evidence" value="ECO:0007669"/>
    <property type="project" value="TreeGrafter"/>
</dbReference>
<organism evidence="6 7">
    <name type="scientific">Micromonospora polyrhachis</name>
    <dbReference type="NCBI Taxonomy" id="1282883"/>
    <lineage>
        <taxon>Bacteria</taxon>
        <taxon>Bacillati</taxon>
        <taxon>Actinomycetota</taxon>
        <taxon>Actinomycetes</taxon>
        <taxon>Micromonosporales</taxon>
        <taxon>Micromonosporaceae</taxon>
        <taxon>Micromonospora</taxon>
    </lineage>
</organism>
<keyword evidence="3" id="KW-0804">Transcription</keyword>
<reference evidence="6 7" key="1">
    <citation type="submission" date="2020-08" db="EMBL/GenBank/DDBJ databases">
        <title>Sequencing the genomes of 1000 actinobacteria strains.</title>
        <authorList>
            <person name="Klenk H.-P."/>
        </authorList>
    </citation>
    <scope>NUCLEOTIDE SEQUENCE [LARGE SCALE GENOMIC DNA]</scope>
    <source>
        <strain evidence="6 7">DSM 45886</strain>
    </source>
</reference>
<dbReference type="PROSITE" id="PS50977">
    <property type="entry name" value="HTH_TETR_2"/>
    <property type="match status" value="1"/>
</dbReference>
<dbReference type="Pfam" id="PF14278">
    <property type="entry name" value="TetR_C_8"/>
    <property type="match status" value="1"/>
</dbReference>
<dbReference type="Proteomes" id="UP000578819">
    <property type="component" value="Unassembled WGS sequence"/>
</dbReference>
<dbReference type="GO" id="GO:0003700">
    <property type="term" value="F:DNA-binding transcription factor activity"/>
    <property type="evidence" value="ECO:0007669"/>
    <property type="project" value="TreeGrafter"/>
</dbReference>
<feature type="domain" description="HTH tetR-type" evidence="5">
    <location>
        <begin position="9"/>
        <end position="69"/>
    </location>
</feature>
<evidence type="ECO:0000313" key="7">
    <source>
        <dbReference type="Proteomes" id="UP000578819"/>
    </source>
</evidence>
<gene>
    <name evidence="6" type="ORF">FHR38_005969</name>
</gene>
<dbReference type="InterPro" id="IPR039532">
    <property type="entry name" value="TetR_C_Firmicutes"/>
</dbReference>
<dbReference type="InterPro" id="IPR001647">
    <property type="entry name" value="HTH_TetR"/>
</dbReference>
<evidence type="ECO:0000313" key="6">
    <source>
        <dbReference type="EMBL" id="MBB4962236.1"/>
    </source>
</evidence>
<evidence type="ECO:0000256" key="4">
    <source>
        <dbReference type="PROSITE-ProRule" id="PRU00335"/>
    </source>
</evidence>
<dbReference type="PANTHER" id="PTHR30055:SF234">
    <property type="entry name" value="HTH-TYPE TRANSCRIPTIONAL REGULATOR BETI"/>
    <property type="match status" value="1"/>
</dbReference>
<proteinExistence type="predicted"/>
<evidence type="ECO:0000256" key="3">
    <source>
        <dbReference type="ARBA" id="ARBA00023163"/>
    </source>
</evidence>
<keyword evidence="7" id="KW-1185">Reference proteome</keyword>
<dbReference type="EMBL" id="JACHJW010000001">
    <property type="protein sequence ID" value="MBB4962236.1"/>
    <property type="molecule type" value="Genomic_DNA"/>
</dbReference>
<dbReference type="PANTHER" id="PTHR30055">
    <property type="entry name" value="HTH-TYPE TRANSCRIPTIONAL REGULATOR RUTR"/>
    <property type="match status" value="1"/>
</dbReference>
<dbReference type="InterPro" id="IPR009057">
    <property type="entry name" value="Homeodomain-like_sf"/>
</dbReference>
<accession>A0A7W7WSG6</accession>
<keyword evidence="1" id="KW-0805">Transcription regulation</keyword>
<feature type="DNA-binding region" description="H-T-H motif" evidence="4">
    <location>
        <begin position="32"/>
        <end position="51"/>
    </location>
</feature>
<dbReference type="SUPFAM" id="SSF46689">
    <property type="entry name" value="Homeodomain-like"/>
    <property type="match status" value="1"/>
</dbReference>
<dbReference type="AlphaFoldDB" id="A0A7W7WSG6"/>
<dbReference type="InterPro" id="IPR050109">
    <property type="entry name" value="HTH-type_TetR-like_transc_reg"/>
</dbReference>
<evidence type="ECO:0000259" key="5">
    <source>
        <dbReference type="PROSITE" id="PS50977"/>
    </source>
</evidence>